<dbReference type="PANTHER" id="PTHR11697:SF230">
    <property type="entry name" value="ZINC FINGER, MYM DOMAIN CONTAINING 1"/>
    <property type="match status" value="1"/>
</dbReference>
<dbReference type="Gramene" id="AET4Gv20357700.3">
    <property type="protein sequence ID" value="AET4Gv20357700.3"/>
    <property type="gene ID" value="AET4Gv20357700"/>
</dbReference>
<dbReference type="AlphaFoldDB" id="A0A453HYG6"/>
<protein>
    <recommendedName>
        <fullName evidence="1">DUF4371 domain-containing protein</fullName>
    </recommendedName>
</protein>
<proteinExistence type="predicted"/>
<reference evidence="2" key="4">
    <citation type="submission" date="2019-03" db="UniProtKB">
        <authorList>
            <consortium name="EnsemblPlants"/>
        </authorList>
    </citation>
    <scope>IDENTIFICATION</scope>
</reference>
<dbReference type="InterPro" id="IPR025398">
    <property type="entry name" value="DUF4371"/>
</dbReference>
<sequence length="188" mass="20852">MAVALRYVDSSGDSKESFVGLVHVKETTSSYLKSSIDSLFAKYKLSYNQVRGQGYDGASNMRAVVRKHKGVSNFFSMISTLLNVVGGSSKRRDMIRDINLEEISRALGCGQLTTGTGLNQEQCLQRPGDTRWGSHAKTLKSLVAMFRSVIKVLEFVEEEDTDRTNRDQAIGLLMYFQSLTLSSICISC</sequence>
<evidence type="ECO:0000313" key="2">
    <source>
        <dbReference type="EnsemblPlants" id="AET4Gv20357700.3"/>
    </source>
</evidence>
<dbReference type="Pfam" id="PF14291">
    <property type="entry name" value="DUF4371"/>
    <property type="match status" value="1"/>
</dbReference>
<evidence type="ECO:0000313" key="3">
    <source>
        <dbReference type="Proteomes" id="UP000015105"/>
    </source>
</evidence>
<dbReference type="EnsemblPlants" id="AET4Gv20357700.3">
    <property type="protein sequence ID" value="AET4Gv20357700.3"/>
    <property type="gene ID" value="AET4Gv20357700"/>
</dbReference>
<reference evidence="2" key="3">
    <citation type="journal article" date="2017" name="Nature">
        <title>Genome sequence of the progenitor of the wheat D genome Aegilops tauschii.</title>
        <authorList>
            <person name="Luo M.C."/>
            <person name="Gu Y.Q."/>
            <person name="Puiu D."/>
            <person name="Wang H."/>
            <person name="Twardziok S.O."/>
            <person name="Deal K.R."/>
            <person name="Huo N."/>
            <person name="Zhu T."/>
            <person name="Wang L."/>
            <person name="Wang Y."/>
            <person name="McGuire P.E."/>
            <person name="Liu S."/>
            <person name="Long H."/>
            <person name="Ramasamy R.K."/>
            <person name="Rodriguez J.C."/>
            <person name="Van S.L."/>
            <person name="Yuan L."/>
            <person name="Wang Z."/>
            <person name="Xia Z."/>
            <person name="Xiao L."/>
            <person name="Anderson O.D."/>
            <person name="Ouyang S."/>
            <person name="Liang Y."/>
            <person name="Zimin A.V."/>
            <person name="Pertea G."/>
            <person name="Qi P."/>
            <person name="Bennetzen J.L."/>
            <person name="Dai X."/>
            <person name="Dawson M.W."/>
            <person name="Muller H.G."/>
            <person name="Kugler K."/>
            <person name="Rivarola-Duarte L."/>
            <person name="Spannagl M."/>
            <person name="Mayer K.F.X."/>
            <person name="Lu F.H."/>
            <person name="Bevan M.W."/>
            <person name="Leroy P."/>
            <person name="Li P."/>
            <person name="You F.M."/>
            <person name="Sun Q."/>
            <person name="Liu Z."/>
            <person name="Lyons E."/>
            <person name="Wicker T."/>
            <person name="Salzberg S.L."/>
            <person name="Devos K.M."/>
            <person name="Dvorak J."/>
        </authorList>
    </citation>
    <scope>NUCLEOTIDE SEQUENCE [LARGE SCALE GENOMIC DNA]</scope>
    <source>
        <strain evidence="2">cv. AL8/78</strain>
    </source>
</reference>
<feature type="domain" description="DUF4371" evidence="1">
    <location>
        <begin position="1"/>
        <end position="63"/>
    </location>
</feature>
<dbReference type="PANTHER" id="PTHR11697">
    <property type="entry name" value="GENERAL TRANSCRIPTION FACTOR 2-RELATED ZINC FINGER PROTEIN"/>
    <property type="match status" value="1"/>
</dbReference>
<accession>A0A453HYG6</accession>
<name>A0A453HYG6_AEGTS</name>
<dbReference type="InterPro" id="IPR012337">
    <property type="entry name" value="RNaseH-like_sf"/>
</dbReference>
<evidence type="ECO:0000259" key="1">
    <source>
        <dbReference type="Pfam" id="PF14291"/>
    </source>
</evidence>
<organism evidence="2 3">
    <name type="scientific">Aegilops tauschii subsp. strangulata</name>
    <name type="common">Goatgrass</name>
    <dbReference type="NCBI Taxonomy" id="200361"/>
    <lineage>
        <taxon>Eukaryota</taxon>
        <taxon>Viridiplantae</taxon>
        <taxon>Streptophyta</taxon>
        <taxon>Embryophyta</taxon>
        <taxon>Tracheophyta</taxon>
        <taxon>Spermatophyta</taxon>
        <taxon>Magnoliopsida</taxon>
        <taxon>Liliopsida</taxon>
        <taxon>Poales</taxon>
        <taxon>Poaceae</taxon>
        <taxon>BOP clade</taxon>
        <taxon>Pooideae</taxon>
        <taxon>Triticodae</taxon>
        <taxon>Triticeae</taxon>
        <taxon>Triticinae</taxon>
        <taxon>Aegilops</taxon>
    </lineage>
</organism>
<dbReference type="Proteomes" id="UP000015105">
    <property type="component" value="Chromosome 4D"/>
</dbReference>
<keyword evidence="3" id="KW-1185">Reference proteome</keyword>
<reference evidence="3" key="1">
    <citation type="journal article" date="2014" name="Science">
        <title>Ancient hybridizations among the ancestral genomes of bread wheat.</title>
        <authorList>
            <consortium name="International Wheat Genome Sequencing Consortium,"/>
            <person name="Marcussen T."/>
            <person name="Sandve S.R."/>
            <person name="Heier L."/>
            <person name="Spannagl M."/>
            <person name="Pfeifer M."/>
            <person name="Jakobsen K.S."/>
            <person name="Wulff B.B."/>
            <person name="Steuernagel B."/>
            <person name="Mayer K.F."/>
            <person name="Olsen O.A."/>
        </authorList>
    </citation>
    <scope>NUCLEOTIDE SEQUENCE [LARGE SCALE GENOMIC DNA]</scope>
    <source>
        <strain evidence="3">cv. AL8/78</strain>
    </source>
</reference>
<reference evidence="3" key="2">
    <citation type="journal article" date="2017" name="Nat. Plants">
        <title>The Aegilops tauschii genome reveals multiple impacts of transposons.</title>
        <authorList>
            <person name="Zhao G."/>
            <person name="Zou C."/>
            <person name="Li K."/>
            <person name="Wang K."/>
            <person name="Li T."/>
            <person name="Gao L."/>
            <person name="Zhang X."/>
            <person name="Wang H."/>
            <person name="Yang Z."/>
            <person name="Liu X."/>
            <person name="Jiang W."/>
            <person name="Mao L."/>
            <person name="Kong X."/>
            <person name="Jiao Y."/>
            <person name="Jia J."/>
        </authorList>
    </citation>
    <scope>NUCLEOTIDE SEQUENCE [LARGE SCALE GENOMIC DNA]</scope>
    <source>
        <strain evidence="3">cv. AL8/78</strain>
    </source>
</reference>
<dbReference type="InterPro" id="IPR055298">
    <property type="entry name" value="AtLOH3-like"/>
</dbReference>
<reference evidence="2" key="5">
    <citation type="journal article" date="2021" name="G3 (Bethesda)">
        <title>Aegilops tauschii genome assembly Aet v5.0 features greater sequence contiguity and improved annotation.</title>
        <authorList>
            <person name="Wang L."/>
            <person name="Zhu T."/>
            <person name="Rodriguez J.C."/>
            <person name="Deal K.R."/>
            <person name="Dubcovsky J."/>
            <person name="McGuire P.E."/>
            <person name="Lux T."/>
            <person name="Spannagl M."/>
            <person name="Mayer K.F.X."/>
            <person name="Baldrich P."/>
            <person name="Meyers B.C."/>
            <person name="Huo N."/>
            <person name="Gu Y.Q."/>
            <person name="Zhou H."/>
            <person name="Devos K.M."/>
            <person name="Bennetzen J.L."/>
            <person name="Unver T."/>
            <person name="Budak H."/>
            <person name="Gulick P.J."/>
            <person name="Galiba G."/>
            <person name="Kalapos B."/>
            <person name="Nelson D.R."/>
            <person name="Li P."/>
            <person name="You F.M."/>
            <person name="Luo M.C."/>
            <person name="Dvorak J."/>
        </authorList>
    </citation>
    <scope>NUCLEOTIDE SEQUENCE [LARGE SCALE GENOMIC DNA]</scope>
    <source>
        <strain evidence="2">cv. AL8/78</strain>
    </source>
</reference>
<dbReference type="SUPFAM" id="SSF53098">
    <property type="entry name" value="Ribonuclease H-like"/>
    <property type="match status" value="1"/>
</dbReference>